<dbReference type="EMBL" id="CP126116">
    <property type="protein sequence ID" value="WHZ59407.1"/>
    <property type="molecule type" value="Genomic_DNA"/>
</dbReference>
<sequence>MDMKKAAEIAKKIVELDVRRDEMLEDLQTVIGKDAQEFLRFVQNGFLKKSS</sequence>
<proteinExistence type="predicted"/>
<protein>
    <submittedName>
        <fullName evidence="1">Uncharacterized protein</fullName>
    </submittedName>
</protein>
<name>A0ACD4RG01_9BACI</name>
<gene>
    <name evidence="1" type="ORF">QLQ22_08815</name>
</gene>
<evidence type="ECO:0000313" key="1">
    <source>
        <dbReference type="EMBL" id="WHZ59407.1"/>
    </source>
</evidence>
<keyword evidence="2" id="KW-1185">Reference proteome</keyword>
<accession>A0ACD4RG01</accession>
<evidence type="ECO:0000313" key="2">
    <source>
        <dbReference type="Proteomes" id="UP001226091"/>
    </source>
</evidence>
<organism evidence="1 2">
    <name type="scientific">Metabacillus hrfriensis</name>
    <dbReference type="NCBI Taxonomy" id="3048891"/>
    <lineage>
        <taxon>Bacteria</taxon>
        <taxon>Bacillati</taxon>
        <taxon>Bacillota</taxon>
        <taxon>Bacilli</taxon>
        <taxon>Bacillales</taxon>
        <taxon>Bacillaceae</taxon>
        <taxon>Metabacillus</taxon>
    </lineage>
</organism>
<reference evidence="2" key="1">
    <citation type="journal article" date="2025" name="Aquaculture">
        <title>Assessment of the bioflocculant production and safety properties of Metabacillus hrfriensis sp. nov. based on phenotypic and whole-genome sequencing analysis.</title>
        <authorList>
            <person name="Zhang R."/>
            <person name="Zhao Z."/>
            <person name="Luo L."/>
            <person name="Wang S."/>
            <person name="Guo K."/>
            <person name="Xu W."/>
        </authorList>
    </citation>
    <scope>NUCLEOTIDE SEQUENCE [LARGE SCALE GENOMIC DNA]</scope>
    <source>
        <strain evidence="2">CT-WN-B3</strain>
    </source>
</reference>
<dbReference type="Proteomes" id="UP001226091">
    <property type="component" value="Chromosome"/>
</dbReference>